<proteinExistence type="predicted"/>
<reference evidence="3" key="1">
    <citation type="submission" date="2015-09" db="EMBL/GenBank/DDBJ databases">
        <authorList>
            <person name="Daims H."/>
        </authorList>
    </citation>
    <scope>NUCLEOTIDE SEQUENCE [LARGE SCALE GENOMIC DNA]</scope>
</reference>
<dbReference type="STRING" id="1715989.NITINOP_1174"/>
<dbReference type="Pfam" id="PF05170">
    <property type="entry name" value="AsmA"/>
    <property type="match status" value="1"/>
</dbReference>
<evidence type="ECO:0000313" key="2">
    <source>
        <dbReference type="EMBL" id="CUQ66149.1"/>
    </source>
</evidence>
<dbReference type="OrthoDB" id="9766390at2"/>
<dbReference type="PANTHER" id="PTHR30441:SF8">
    <property type="entry name" value="DUF748 DOMAIN-CONTAINING PROTEIN"/>
    <property type="match status" value="1"/>
</dbReference>
<sequence>MKVAMGVLTLVAAVVGLVLALPFLIDLNRYQDQYKPLIEDALNRTIEIQDVRLTLWPTIGARVTGLSILDDPAFGAGPFASAASLDVGVKLLPLLSGKIEVREITLREPVVTVVKNHRGVLNVATLGRAGREAPRVPSRAPIPSMEGPLKILGMLPADRVSIAGGTLTYRDFSAAKPTEYVLQDLNLLLRAIRIGHTPSLRLDAVVQPFNLPLKLDGTFGPLKETADIEAINVRLNLGSAHFTVTGSVVGHDAAMTISAPAVNMAELPLVPPFMKPVAMNDFKMAVAVRGQEAELTALSFRVFGGLAKGRGKVVAGSDAPPFDGTVSIEGLHLGTAFRTFTDAQVSVSGSADATLTFKGRGFAIQDLTRSLEGTGRMVVKDGTIEGVNLPRETVALLNAAGIPLDDTRAMTFRTIETDYVVGQGMVAVQRLLMEGRDVQATGGGTIGFDRRLSLAVTVSLSRDLSEKIAGVSPVAKLAMRDGRMVLPLVIGGTVQAPSYRLDLKGVTGNLHELIQRKAAQVVDGLLGGTVPDVLKRRGRPLLSEILGGSRP</sequence>
<organism evidence="2 3">
    <name type="scientific">Candidatus Nitrospira inopinata</name>
    <dbReference type="NCBI Taxonomy" id="1715989"/>
    <lineage>
        <taxon>Bacteria</taxon>
        <taxon>Pseudomonadati</taxon>
        <taxon>Nitrospirota</taxon>
        <taxon>Nitrospiria</taxon>
        <taxon>Nitrospirales</taxon>
        <taxon>Nitrospiraceae</taxon>
        <taxon>Nitrospira</taxon>
    </lineage>
</organism>
<dbReference type="InterPro" id="IPR052894">
    <property type="entry name" value="AsmA-related"/>
</dbReference>
<feature type="domain" description="AsmA" evidence="1">
    <location>
        <begin position="5"/>
        <end position="268"/>
    </location>
</feature>
<dbReference type="GO" id="GO:0005886">
    <property type="term" value="C:plasma membrane"/>
    <property type="evidence" value="ECO:0007669"/>
    <property type="project" value="TreeGrafter"/>
</dbReference>
<dbReference type="RefSeq" id="WP_082633592.1">
    <property type="nucleotide sequence ID" value="NZ_LN885086.1"/>
</dbReference>
<keyword evidence="3" id="KW-1185">Reference proteome</keyword>
<dbReference type="PANTHER" id="PTHR30441">
    <property type="entry name" value="DUF748 DOMAIN-CONTAINING PROTEIN"/>
    <property type="match status" value="1"/>
</dbReference>
<protein>
    <recommendedName>
        <fullName evidence="1">AsmA domain-containing protein</fullName>
    </recommendedName>
</protein>
<dbReference type="AlphaFoldDB" id="A0A0S4KQ74"/>
<dbReference type="InterPro" id="IPR007844">
    <property type="entry name" value="AsmA"/>
</dbReference>
<evidence type="ECO:0000313" key="3">
    <source>
        <dbReference type="Proteomes" id="UP000066284"/>
    </source>
</evidence>
<gene>
    <name evidence="2" type="ORF">NITINOP_1174</name>
</gene>
<accession>A0A0S4KQ74</accession>
<dbReference type="Proteomes" id="UP000066284">
    <property type="component" value="Chromosome 1"/>
</dbReference>
<dbReference type="GO" id="GO:0090313">
    <property type="term" value="P:regulation of protein targeting to membrane"/>
    <property type="evidence" value="ECO:0007669"/>
    <property type="project" value="TreeGrafter"/>
</dbReference>
<dbReference type="KEGG" id="nio:NITINOP_1174"/>
<dbReference type="EMBL" id="LN885086">
    <property type="protein sequence ID" value="CUQ66149.1"/>
    <property type="molecule type" value="Genomic_DNA"/>
</dbReference>
<evidence type="ECO:0000259" key="1">
    <source>
        <dbReference type="Pfam" id="PF05170"/>
    </source>
</evidence>
<name>A0A0S4KQ74_9BACT</name>